<comment type="similarity">
    <text evidence="10">Belongs to the MurCDEF family. MurF subfamily.</text>
</comment>
<protein>
    <recommendedName>
        <fullName evidence="10 11">UDP-N-acetylmuramoyl-tripeptide--D-alanyl-D-alanine ligase</fullName>
        <ecNumber evidence="10 11">6.3.2.10</ecNumber>
    </recommendedName>
    <alternativeName>
        <fullName evidence="10">D-alanyl-D-alanine-adding enzyme</fullName>
    </alternativeName>
</protein>
<comment type="subcellular location">
    <subcellularLocation>
        <location evidence="10 11">Cytoplasm</location>
    </subcellularLocation>
</comment>
<dbReference type="eggNOG" id="COG0770">
    <property type="taxonomic scope" value="Bacteria"/>
</dbReference>
<keyword evidence="1 10" id="KW-0963">Cytoplasm</keyword>
<dbReference type="GO" id="GO:0047480">
    <property type="term" value="F:UDP-N-acetylmuramoyl-tripeptide-D-alanyl-D-alanine ligase activity"/>
    <property type="evidence" value="ECO:0007669"/>
    <property type="project" value="UniProtKB-UniRule"/>
</dbReference>
<dbReference type="EMBL" id="AEQN01000016">
    <property type="protein sequence ID" value="EFV01670.1"/>
    <property type="molecule type" value="Genomic_DNA"/>
</dbReference>
<organism evidence="15 16">
    <name type="scientific">Pseudoramibacter alactolyticus ATCC 23263</name>
    <dbReference type="NCBI Taxonomy" id="887929"/>
    <lineage>
        <taxon>Bacteria</taxon>
        <taxon>Bacillati</taxon>
        <taxon>Bacillota</taxon>
        <taxon>Clostridia</taxon>
        <taxon>Eubacteriales</taxon>
        <taxon>Eubacteriaceae</taxon>
        <taxon>Pseudoramibacter</taxon>
    </lineage>
</organism>
<dbReference type="SUPFAM" id="SSF53623">
    <property type="entry name" value="MurD-like peptide ligases, catalytic domain"/>
    <property type="match status" value="1"/>
</dbReference>
<dbReference type="GO" id="GO:0008766">
    <property type="term" value="F:UDP-N-acetylmuramoylalanyl-D-glutamyl-2,6-diaminopimelate-D-alanyl-D-alanine ligase activity"/>
    <property type="evidence" value="ECO:0007669"/>
    <property type="project" value="RHEA"/>
</dbReference>
<gene>
    <name evidence="10 15" type="primary">murF</name>
    <name evidence="15" type="ORF">HMP0721_1063</name>
</gene>
<feature type="domain" description="Mur ligase N-terminal catalytic" evidence="12">
    <location>
        <begin position="38"/>
        <end position="85"/>
    </location>
</feature>
<feature type="domain" description="Mur ligase central" evidence="14">
    <location>
        <begin position="125"/>
        <end position="305"/>
    </location>
</feature>
<dbReference type="Pfam" id="PF01225">
    <property type="entry name" value="Mur_ligase"/>
    <property type="match status" value="1"/>
</dbReference>
<keyword evidence="6 10" id="KW-0133">Cell shape</keyword>
<dbReference type="SUPFAM" id="SSF63418">
    <property type="entry name" value="MurE/MurF N-terminal domain"/>
    <property type="match status" value="1"/>
</dbReference>
<dbReference type="PANTHER" id="PTHR43024">
    <property type="entry name" value="UDP-N-ACETYLMURAMOYL-TRIPEPTIDE--D-ALANYL-D-ALANINE LIGASE"/>
    <property type="match status" value="1"/>
</dbReference>
<accession>E6MGD0</accession>
<keyword evidence="7 10" id="KW-0573">Peptidoglycan synthesis</keyword>
<sequence length="476" mass="51092">MVKTTNQKKTNEMAFEPWSVEAVAAITQGKVVHPGAAIHGIATDSRQVKPRDLYIPIIGARNDGHDFIDAACANGAAAVLCDSDHLPAWQGKIDAGIVGVADTFEAMRALAAANRARYDIPVVAVTGSAGKTTTKDLIASVLSMGYQTMKTQGNFNNEVGVPLTLFQLTPAHEAAVVEMGMNHPGEIARSIGEVRPHIGVITNIGSAHLENLGSKENTLKAKMEIFGTMEKDDIALINGDDPYLRRIVARDYRVVRVGIREPDADLKAEAIREDLSGLYFEADGVPFHFKWPGIHNVYNCLIAIWIGRYYHLDDAAIQAGLDAFVPSGNRMQMAEVGGLRFVNDAYNANPESMRAAMDTVCAVAEGRKIAVLGDMLEIGENAEAWHRAVGEYAGTHMDVLIGVGEWAETLCEGARGAAPNHPAVAAATVDAAAQILGEIAQTGDTVLIKASHSLALDRIIDRIKTGDRWEKPGEGK</sequence>
<evidence type="ECO:0000256" key="2">
    <source>
        <dbReference type="ARBA" id="ARBA00022598"/>
    </source>
</evidence>
<dbReference type="Pfam" id="PF08245">
    <property type="entry name" value="Mur_ligase_M"/>
    <property type="match status" value="1"/>
</dbReference>
<dbReference type="InterPro" id="IPR005863">
    <property type="entry name" value="UDP-N-AcMur_synth"/>
</dbReference>
<dbReference type="Pfam" id="PF02875">
    <property type="entry name" value="Mur_ligase_C"/>
    <property type="match status" value="1"/>
</dbReference>
<proteinExistence type="inferred from homology"/>
<keyword evidence="5 10" id="KW-0067">ATP-binding</keyword>
<keyword evidence="2 10" id="KW-0436">Ligase</keyword>
<feature type="binding site" evidence="10">
    <location>
        <begin position="127"/>
        <end position="133"/>
    </location>
    <ligand>
        <name>ATP</name>
        <dbReference type="ChEBI" id="CHEBI:30616"/>
    </ligand>
</feature>
<dbReference type="EC" id="6.3.2.10" evidence="10 11"/>
<keyword evidence="4 10" id="KW-0547">Nucleotide-binding</keyword>
<evidence type="ECO:0000259" key="13">
    <source>
        <dbReference type="Pfam" id="PF02875"/>
    </source>
</evidence>
<dbReference type="GO" id="GO:0009252">
    <property type="term" value="P:peptidoglycan biosynthetic process"/>
    <property type="evidence" value="ECO:0007669"/>
    <property type="project" value="UniProtKB-UniRule"/>
</dbReference>
<evidence type="ECO:0000256" key="3">
    <source>
        <dbReference type="ARBA" id="ARBA00022618"/>
    </source>
</evidence>
<keyword evidence="16" id="KW-1185">Reference proteome</keyword>
<keyword evidence="9 10" id="KW-0961">Cell wall biogenesis/degradation</keyword>
<dbReference type="GO" id="GO:0071555">
    <property type="term" value="P:cell wall organization"/>
    <property type="evidence" value="ECO:0007669"/>
    <property type="project" value="UniProtKB-KW"/>
</dbReference>
<comment type="caution">
    <text evidence="15">The sequence shown here is derived from an EMBL/GenBank/DDBJ whole genome shotgun (WGS) entry which is preliminary data.</text>
</comment>
<dbReference type="NCBIfam" id="TIGR01143">
    <property type="entry name" value="murF"/>
    <property type="match status" value="1"/>
</dbReference>
<dbReference type="GO" id="GO:0005737">
    <property type="term" value="C:cytoplasm"/>
    <property type="evidence" value="ECO:0007669"/>
    <property type="project" value="UniProtKB-SubCell"/>
</dbReference>
<evidence type="ECO:0000256" key="8">
    <source>
        <dbReference type="ARBA" id="ARBA00023306"/>
    </source>
</evidence>
<evidence type="ECO:0000256" key="10">
    <source>
        <dbReference type="HAMAP-Rule" id="MF_02019"/>
    </source>
</evidence>
<evidence type="ECO:0000313" key="15">
    <source>
        <dbReference type="EMBL" id="EFV01670.1"/>
    </source>
</evidence>
<reference evidence="15 16" key="1">
    <citation type="submission" date="2010-12" db="EMBL/GenBank/DDBJ databases">
        <authorList>
            <person name="Muzny D."/>
            <person name="Qin X."/>
            <person name="Deng J."/>
            <person name="Jiang H."/>
            <person name="Liu Y."/>
            <person name="Qu J."/>
            <person name="Song X.-Z."/>
            <person name="Zhang L."/>
            <person name="Thornton R."/>
            <person name="Coyle M."/>
            <person name="Francisco L."/>
            <person name="Jackson L."/>
            <person name="Javaid M."/>
            <person name="Korchina V."/>
            <person name="Kovar C."/>
            <person name="Mata R."/>
            <person name="Mathew T."/>
            <person name="Ngo R."/>
            <person name="Nguyen L."/>
            <person name="Nguyen N."/>
            <person name="Okwuonu G."/>
            <person name="Ongeri F."/>
            <person name="Pham C."/>
            <person name="Simmons D."/>
            <person name="Wilczek-Boney K."/>
            <person name="Hale W."/>
            <person name="Jakkamsetti A."/>
            <person name="Pham P."/>
            <person name="Ruth R."/>
            <person name="San Lucas F."/>
            <person name="Warren J."/>
            <person name="Zhang J."/>
            <person name="Zhao Z."/>
            <person name="Zhou C."/>
            <person name="Zhu D."/>
            <person name="Lee S."/>
            <person name="Bess C."/>
            <person name="Blankenburg K."/>
            <person name="Forbes L."/>
            <person name="Fu Q."/>
            <person name="Gubbala S."/>
            <person name="Hirani K."/>
            <person name="Jayaseelan J.C."/>
            <person name="Lara F."/>
            <person name="Munidasa M."/>
            <person name="Palculict T."/>
            <person name="Patil S."/>
            <person name="Pu L.-L."/>
            <person name="Saada N."/>
            <person name="Tang L."/>
            <person name="Weissenberger G."/>
            <person name="Zhu Y."/>
            <person name="Hemphill L."/>
            <person name="Shang Y."/>
            <person name="Youmans B."/>
            <person name="Ayvaz T."/>
            <person name="Ross M."/>
            <person name="Santibanez J."/>
            <person name="Aqrawi P."/>
            <person name="Gross S."/>
            <person name="Joshi V."/>
            <person name="Fowler G."/>
            <person name="Nazareth L."/>
            <person name="Reid J."/>
            <person name="Worley K."/>
            <person name="Petrosino J."/>
            <person name="Highlander S."/>
            <person name="Gibbs R."/>
        </authorList>
    </citation>
    <scope>NUCLEOTIDE SEQUENCE [LARGE SCALE GENOMIC DNA]</scope>
    <source>
        <strain evidence="15 16">ATCC 23263</strain>
    </source>
</reference>
<dbReference type="InterPro" id="IPR004101">
    <property type="entry name" value="Mur_ligase_C"/>
</dbReference>
<evidence type="ECO:0000256" key="5">
    <source>
        <dbReference type="ARBA" id="ARBA00022840"/>
    </source>
</evidence>
<dbReference type="InterPro" id="IPR000713">
    <property type="entry name" value="Mur_ligase_N"/>
</dbReference>
<keyword evidence="8 10" id="KW-0131">Cell cycle</keyword>
<evidence type="ECO:0000256" key="9">
    <source>
        <dbReference type="ARBA" id="ARBA00023316"/>
    </source>
</evidence>
<dbReference type="GO" id="GO:0051301">
    <property type="term" value="P:cell division"/>
    <property type="evidence" value="ECO:0007669"/>
    <property type="project" value="UniProtKB-KW"/>
</dbReference>
<evidence type="ECO:0000256" key="7">
    <source>
        <dbReference type="ARBA" id="ARBA00022984"/>
    </source>
</evidence>
<evidence type="ECO:0000313" key="16">
    <source>
        <dbReference type="Proteomes" id="UP000004754"/>
    </source>
</evidence>
<dbReference type="InterPro" id="IPR036565">
    <property type="entry name" value="Mur-like_cat_sf"/>
</dbReference>
<comment type="pathway">
    <text evidence="10 11">Cell wall biogenesis; peptidoglycan biosynthesis.</text>
</comment>
<dbReference type="InterPro" id="IPR036615">
    <property type="entry name" value="Mur_ligase_C_dom_sf"/>
</dbReference>
<dbReference type="InterPro" id="IPR035911">
    <property type="entry name" value="MurE/MurF_N"/>
</dbReference>
<dbReference type="STRING" id="887929.HMP0721_1063"/>
<dbReference type="RefSeq" id="WP_006598487.1">
    <property type="nucleotide sequence ID" value="NZ_GL622359.1"/>
</dbReference>
<evidence type="ECO:0000259" key="12">
    <source>
        <dbReference type="Pfam" id="PF01225"/>
    </source>
</evidence>
<dbReference type="GO" id="GO:0005524">
    <property type="term" value="F:ATP binding"/>
    <property type="evidence" value="ECO:0007669"/>
    <property type="project" value="UniProtKB-UniRule"/>
</dbReference>
<evidence type="ECO:0000256" key="1">
    <source>
        <dbReference type="ARBA" id="ARBA00022490"/>
    </source>
</evidence>
<dbReference type="UniPathway" id="UPA00219"/>
<keyword evidence="3 10" id="KW-0132">Cell division</keyword>
<comment type="catalytic activity">
    <reaction evidence="10 11">
        <text>D-alanyl-D-alanine + UDP-N-acetyl-alpha-D-muramoyl-L-alanyl-gamma-D-glutamyl-meso-2,6-diaminopimelate + ATP = UDP-N-acetyl-alpha-D-muramoyl-L-alanyl-gamma-D-glutamyl-meso-2,6-diaminopimeloyl-D-alanyl-D-alanine + ADP + phosphate + H(+)</text>
        <dbReference type="Rhea" id="RHEA:28374"/>
        <dbReference type="ChEBI" id="CHEBI:15378"/>
        <dbReference type="ChEBI" id="CHEBI:30616"/>
        <dbReference type="ChEBI" id="CHEBI:43474"/>
        <dbReference type="ChEBI" id="CHEBI:57822"/>
        <dbReference type="ChEBI" id="CHEBI:61386"/>
        <dbReference type="ChEBI" id="CHEBI:83905"/>
        <dbReference type="ChEBI" id="CHEBI:456216"/>
        <dbReference type="EC" id="6.3.2.10"/>
    </reaction>
</comment>
<comment type="function">
    <text evidence="10 11">Involved in cell wall formation. Catalyzes the final step in the synthesis of UDP-N-acetylmuramoyl-pentapeptide, the precursor of murein.</text>
</comment>
<evidence type="ECO:0000259" key="14">
    <source>
        <dbReference type="Pfam" id="PF08245"/>
    </source>
</evidence>
<evidence type="ECO:0000256" key="6">
    <source>
        <dbReference type="ARBA" id="ARBA00022960"/>
    </source>
</evidence>
<dbReference type="HOGENOM" id="CLU_031507_1_1_9"/>
<dbReference type="OrthoDB" id="9801978at2"/>
<dbReference type="PANTHER" id="PTHR43024:SF1">
    <property type="entry name" value="UDP-N-ACETYLMURAMOYL-TRIPEPTIDE--D-ALANYL-D-ALANINE LIGASE"/>
    <property type="match status" value="1"/>
</dbReference>
<name>E6MGD0_9FIRM</name>
<dbReference type="AlphaFoldDB" id="E6MGD0"/>
<dbReference type="InterPro" id="IPR013221">
    <property type="entry name" value="Mur_ligase_cen"/>
</dbReference>
<dbReference type="Proteomes" id="UP000004754">
    <property type="component" value="Unassembled WGS sequence"/>
</dbReference>
<dbReference type="GO" id="GO:0008360">
    <property type="term" value="P:regulation of cell shape"/>
    <property type="evidence" value="ECO:0007669"/>
    <property type="project" value="UniProtKB-KW"/>
</dbReference>
<dbReference type="SUPFAM" id="SSF53244">
    <property type="entry name" value="MurD-like peptide ligases, peptide-binding domain"/>
    <property type="match status" value="1"/>
</dbReference>
<dbReference type="InterPro" id="IPR051046">
    <property type="entry name" value="MurCDEF_CellWall_CoF430Synth"/>
</dbReference>
<dbReference type="HAMAP" id="MF_02019">
    <property type="entry name" value="MurF"/>
    <property type="match status" value="1"/>
</dbReference>
<evidence type="ECO:0000256" key="11">
    <source>
        <dbReference type="RuleBase" id="RU004136"/>
    </source>
</evidence>
<evidence type="ECO:0000256" key="4">
    <source>
        <dbReference type="ARBA" id="ARBA00022741"/>
    </source>
</evidence>
<dbReference type="Gene3D" id="3.40.1390.10">
    <property type="entry name" value="MurE/MurF, N-terminal domain"/>
    <property type="match status" value="1"/>
</dbReference>
<dbReference type="Gene3D" id="3.90.190.20">
    <property type="entry name" value="Mur ligase, C-terminal domain"/>
    <property type="match status" value="1"/>
</dbReference>
<dbReference type="Gene3D" id="3.40.1190.10">
    <property type="entry name" value="Mur-like, catalytic domain"/>
    <property type="match status" value="1"/>
</dbReference>
<feature type="domain" description="Mur ligase C-terminal" evidence="13">
    <location>
        <begin position="330"/>
        <end position="451"/>
    </location>
</feature>